<evidence type="ECO:0008006" key="3">
    <source>
        <dbReference type="Google" id="ProtNLM"/>
    </source>
</evidence>
<accession>A0A815LIY1</accession>
<evidence type="ECO:0000313" key="1">
    <source>
        <dbReference type="EMBL" id="CAF1410576.1"/>
    </source>
</evidence>
<feature type="non-terminal residue" evidence="1">
    <location>
        <position position="1"/>
    </location>
</feature>
<dbReference type="Proteomes" id="UP000663834">
    <property type="component" value="Unassembled WGS sequence"/>
</dbReference>
<reference evidence="1" key="1">
    <citation type="submission" date="2021-02" db="EMBL/GenBank/DDBJ databases">
        <authorList>
            <person name="Nowell W R."/>
        </authorList>
    </citation>
    <scope>NUCLEOTIDE SEQUENCE</scope>
</reference>
<sequence length="71" mass="8124">TPEGPFQLIGIDYCGPFKRTPRGNKYVLCITDYFTRWVIAIALPDCSAQTTAQAIFNEYICRYGVHCKKYP</sequence>
<dbReference type="InterPro" id="IPR052160">
    <property type="entry name" value="Gypsy_RT_Integrase-like"/>
</dbReference>
<dbReference type="OrthoDB" id="10030726at2759"/>
<comment type="caution">
    <text evidence="1">The sequence shown here is derived from an EMBL/GenBank/DDBJ whole genome shotgun (WGS) entry which is preliminary data.</text>
</comment>
<dbReference type="PANTHER" id="PTHR47266">
    <property type="entry name" value="ENDONUCLEASE-RELATED"/>
    <property type="match status" value="1"/>
</dbReference>
<dbReference type="SUPFAM" id="SSF53098">
    <property type="entry name" value="Ribonuclease H-like"/>
    <property type="match status" value="1"/>
</dbReference>
<dbReference type="InterPro" id="IPR012337">
    <property type="entry name" value="RNaseH-like_sf"/>
</dbReference>
<dbReference type="GO" id="GO:0003676">
    <property type="term" value="F:nucleic acid binding"/>
    <property type="evidence" value="ECO:0007669"/>
    <property type="project" value="InterPro"/>
</dbReference>
<dbReference type="AlphaFoldDB" id="A0A815LIY1"/>
<proteinExistence type="predicted"/>
<dbReference type="EMBL" id="CAJNOW010004264">
    <property type="protein sequence ID" value="CAF1410576.1"/>
    <property type="molecule type" value="Genomic_DNA"/>
</dbReference>
<gene>
    <name evidence="1" type="ORF">KQP761_LOCUS10131</name>
</gene>
<dbReference type="InterPro" id="IPR036397">
    <property type="entry name" value="RNaseH_sf"/>
</dbReference>
<dbReference type="Gene3D" id="3.30.420.10">
    <property type="entry name" value="Ribonuclease H-like superfamily/Ribonuclease H"/>
    <property type="match status" value="1"/>
</dbReference>
<organism evidence="1 2">
    <name type="scientific">Rotaria magnacalcarata</name>
    <dbReference type="NCBI Taxonomy" id="392030"/>
    <lineage>
        <taxon>Eukaryota</taxon>
        <taxon>Metazoa</taxon>
        <taxon>Spiralia</taxon>
        <taxon>Gnathifera</taxon>
        <taxon>Rotifera</taxon>
        <taxon>Eurotatoria</taxon>
        <taxon>Bdelloidea</taxon>
        <taxon>Philodinida</taxon>
        <taxon>Philodinidae</taxon>
        <taxon>Rotaria</taxon>
    </lineage>
</organism>
<name>A0A815LIY1_9BILA</name>
<evidence type="ECO:0000313" key="2">
    <source>
        <dbReference type="Proteomes" id="UP000663834"/>
    </source>
</evidence>
<protein>
    <recommendedName>
        <fullName evidence="3">Integrase catalytic domain-containing protein</fullName>
    </recommendedName>
</protein>